<evidence type="ECO:0000313" key="1">
    <source>
        <dbReference type="EMBL" id="GBF81925.1"/>
    </source>
</evidence>
<sequence length="87" mass="9816">MAENLEFTQSQSEDIPKQEVITAQELLEVIEEIEQYRERLVNETISAAQKAKLSQKTALAKIEPELAQIDAALQNLRTQQAALVHNN</sequence>
<dbReference type="AlphaFoldDB" id="A0A401IL10"/>
<keyword evidence="2" id="KW-1185">Reference proteome</keyword>
<dbReference type="Proteomes" id="UP000287247">
    <property type="component" value="Unassembled WGS sequence"/>
</dbReference>
<reference evidence="2" key="1">
    <citation type="submission" date="2017-05" db="EMBL/GenBank/DDBJ databases">
        <title>Physiological properties and genetic analysis related to exopolysaccharide production of fresh-water unicellular cyanobacterium Aphanothece sacrum, Suizenji Nori, that has been cultured as a food source in Japan.</title>
        <authorList>
            <person name="Kanesaki Y."/>
            <person name="Yoshikawa S."/>
            <person name="Ohki K."/>
        </authorList>
    </citation>
    <scope>NUCLEOTIDE SEQUENCE [LARGE SCALE GENOMIC DNA]</scope>
    <source>
        <strain evidence="2">FPU1</strain>
    </source>
</reference>
<evidence type="ECO:0000313" key="2">
    <source>
        <dbReference type="Proteomes" id="UP000287247"/>
    </source>
</evidence>
<proteinExistence type="predicted"/>
<dbReference type="EMBL" id="BDQK01000014">
    <property type="protein sequence ID" value="GBF81925.1"/>
    <property type="molecule type" value="Genomic_DNA"/>
</dbReference>
<gene>
    <name evidence="1" type="ORF">AsFPU1_3348</name>
</gene>
<dbReference type="RefSeq" id="WP_124971396.1">
    <property type="nucleotide sequence ID" value="NZ_BDQK01000014.1"/>
</dbReference>
<organism evidence="1 2">
    <name type="scientific">Aphanothece sacrum FPU1</name>
    <dbReference type="NCBI Taxonomy" id="1920663"/>
    <lineage>
        <taxon>Bacteria</taxon>
        <taxon>Bacillati</taxon>
        <taxon>Cyanobacteriota</taxon>
        <taxon>Cyanophyceae</taxon>
        <taxon>Oscillatoriophycideae</taxon>
        <taxon>Chroococcales</taxon>
        <taxon>Aphanothecaceae</taxon>
        <taxon>Aphanothece</taxon>
    </lineage>
</organism>
<comment type="caution">
    <text evidence="1">The sequence shown here is derived from an EMBL/GenBank/DDBJ whole genome shotgun (WGS) entry which is preliminary data.</text>
</comment>
<protein>
    <submittedName>
        <fullName evidence="1">Peptide ABC transporter substrate-binding protein</fullName>
    </submittedName>
</protein>
<name>A0A401IL10_APHSA</name>
<accession>A0A401IL10</accession>